<evidence type="ECO:0000256" key="7">
    <source>
        <dbReference type="SAM" id="MobiDB-lite"/>
    </source>
</evidence>
<dbReference type="PANTHER" id="PTHR31499:SF83">
    <property type="entry name" value="MYB FAMILY TRANSCRIPTION FACTOR PHL7-LIKE ISOFORM X2"/>
    <property type="match status" value="1"/>
</dbReference>
<dbReference type="InterPro" id="IPR006447">
    <property type="entry name" value="Myb_dom_plants"/>
</dbReference>
<dbReference type="NCBIfam" id="TIGR01557">
    <property type="entry name" value="myb_SHAQKYF"/>
    <property type="match status" value="2"/>
</dbReference>
<dbReference type="InterPro" id="IPR017930">
    <property type="entry name" value="Myb_dom"/>
</dbReference>
<keyword evidence="3" id="KW-0805">Transcription regulation</keyword>
<evidence type="ECO:0000256" key="1">
    <source>
        <dbReference type="ARBA" id="ARBA00004123"/>
    </source>
</evidence>
<feature type="domain" description="HTH myb-type" evidence="8">
    <location>
        <begin position="389"/>
        <end position="449"/>
    </location>
</feature>
<comment type="subcellular location">
    <subcellularLocation>
        <location evidence="1">Nucleus</location>
    </subcellularLocation>
</comment>
<dbReference type="GO" id="GO:0003677">
    <property type="term" value="F:DNA binding"/>
    <property type="evidence" value="ECO:0007669"/>
    <property type="project" value="InterPro"/>
</dbReference>
<comment type="similarity">
    <text evidence="2">Belongs to the MYB-CC family.</text>
</comment>
<evidence type="ECO:0000313" key="10">
    <source>
        <dbReference type="Proteomes" id="UP000685013"/>
    </source>
</evidence>
<feature type="region of interest" description="Disordered" evidence="7">
    <location>
        <begin position="369"/>
        <end position="389"/>
    </location>
</feature>
<dbReference type="Pfam" id="PF00249">
    <property type="entry name" value="Myb_DNA-binding"/>
    <property type="match status" value="2"/>
</dbReference>
<feature type="compositionally biased region" description="Basic and acidic residues" evidence="7">
    <location>
        <begin position="566"/>
        <end position="577"/>
    </location>
</feature>
<feature type="region of interest" description="Disordered" evidence="7">
    <location>
        <begin position="637"/>
        <end position="670"/>
    </location>
</feature>
<proteinExistence type="inferred from homology"/>
<dbReference type="Proteomes" id="UP000685013">
    <property type="component" value="Chromosome 3"/>
</dbReference>
<evidence type="ECO:0000313" key="9">
    <source>
        <dbReference type="EMBL" id="KAG6603850.1"/>
    </source>
</evidence>
<dbReference type="GO" id="GO:0003700">
    <property type="term" value="F:DNA-binding transcription factor activity"/>
    <property type="evidence" value="ECO:0007669"/>
    <property type="project" value="InterPro"/>
</dbReference>
<feature type="region of interest" description="Disordered" evidence="7">
    <location>
        <begin position="536"/>
        <end position="623"/>
    </location>
</feature>
<dbReference type="FunFam" id="1.10.10.60:FF:000002">
    <property type="entry name" value="Myb family transcription factor"/>
    <property type="match status" value="2"/>
</dbReference>
<feature type="non-terminal residue" evidence="9">
    <location>
        <position position="1"/>
    </location>
</feature>
<organism evidence="9 10">
    <name type="scientific">Cucurbita argyrosperma subsp. sororia</name>
    <dbReference type="NCBI Taxonomy" id="37648"/>
    <lineage>
        <taxon>Eukaryota</taxon>
        <taxon>Viridiplantae</taxon>
        <taxon>Streptophyta</taxon>
        <taxon>Embryophyta</taxon>
        <taxon>Tracheophyta</taxon>
        <taxon>Spermatophyta</taxon>
        <taxon>Magnoliopsida</taxon>
        <taxon>eudicotyledons</taxon>
        <taxon>Gunneridae</taxon>
        <taxon>Pentapetalae</taxon>
        <taxon>rosids</taxon>
        <taxon>fabids</taxon>
        <taxon>Cucurbitales</taxon>
        <taxon>Cucurbitaceae</taxon>
        <taxon>Cucurbiteae</taxon>
        <taxon>Cucurbita</taxon>
    </lineage>
</organism>
<evidence type="ECO:0000256" key="5">
    <source>
        <dbReference type="ARBA" id="ARBA00023163"/>
    </source>
</evidence>
<sequence length="670" mass="74427">MEESSSFITFSNLTSNWCIEDDDDRKRQSFEVISLRKDMFPRLVNPDGDIQIHGGRGSVASELTHSHRGDPCLVLTSDPKPRLRWTADLHERFVDAVTQLGGASKATPKAIMRTMNVKGLTLFHLKSHLQKYRLGKQSGKDMGEASKDGAYLLESPSTNNFSPDLPISEMADGYEVKEALRAQMEVQSKLHLQVEAEKHLRIRQDAERRYLAMLESACKMLADQFIGGAVSDSDSKKSQGQNRKSPRSFSIDPLGFYASQSQEMERVNGTEEVQTNLRRQRADCSTESCLTSNESPGGLAMEKSPVASKKNMANLDSENASLIWGEAKERIQDANMIQIWVNDMFQQQNTHNSSFLQNNSLVRDQNIPFDASSMEPTNGSNDPSNAPNLASKQRLRWTHDLHERFVNAVAQLGGPDRATPKGVLRVMGVQGLTIYHVKSHLQKYRLAKYLPDSSSDGKKADKKDSIDVLSNIEGSSGMQITEALKLQMEVQKRLHEQLEVQRQLQLRIEAQGKYLKKIIEEQQKLTGVLSGAAPVASSFSAPASGENCPETDKNDPPTPAPTSEFPRQEKASKERAQAKSVSIDDSFSSRHEPLTPDSGCHSSPNESPRPVKKQRQYQDGAFAKSEMILAHQILESSLNSTHKGSRSVFPARETLDPSSGLSIGDDEQFD</sequence>
<dbReference type="InterPro" id="IPR025756">
    <property type="entry name" value="Myb_CC_LHEQLE"/>
</dbReference>
<evidence type="ECO:0000256" key="6">
    <source>
        <dbReference type="ARBA" id="ARBA00023242"/>
    </source>
</evidence>
<dbReference type="PROSITE" id="PS51294">
    <property type="entry name" value="HTH_MYB"/>
    <property type="match status" value="2"/>
</dbReference>
<dbReference type="PANTHER" id="PTHR31499">
    <property type="entry name" value="MYB FAMILY TRANSCRIPTION FACTOR PHL11"/>
    <property type="match status" value="1"/>
</dbReference>
<feature type="domain" description="HTH myb-type" evidence="8">
    <location>
        <begin position="77"/>
        <end position="137"/>
    </location>
</feature>
<comment type="caution">
    <text evidence="9">The sequence shown here is derived from an EMBL/GenBank/DDBJ whole genome shotgun (WGS) entry which is preliminary data.</text>
</comment>
<name>A0AAV6NZ09_9ROSI</name>
<evidence type="ECO:0000256" key="3">
    <source>
        <dbReference type="ARBA" id="ARBA00023015"/>
    </source>
</evidence>
<dbReference type="GO" id="GO:0005634">
    <property type="term" value="C:nucleus"/>
    <property type="evidence" value="ECO:0007669"/>
    <property type="project" value="UniProtKB-SubCell"/>
</dbReference>
<dbReference type="InterPro" id="IPR046955">
    <property type="entry name" value="PHR1-like"/>
</dbReference>
<feature type="region of interest" description="Disordered" evidence="7">
    <location>
        <begin position="229"/>
        <end position="252"/>
    </location>
</feature>
<keyword evidence="10" id="KW-1185">Reference proteome</keyword>
<keyword evidence="4" id="KW-0175">Coiled coil</keyword>
<feature type="compositionally biased region" description="Low complexity" evidence="7">
    <location>
        <begin position="536"/>
        <end position="545"/>
    </location>
</feature>
<keyword evidence="6" id="KW-0539">Nucleus</keyword>
<evidence type="ECO:0000256" key="4">
    <source>
        <dbReference type="ARBA" id="ARBA00023054"/>
    </source>
</evidence>
<gene>
    <name evidence="9" type="primary">PHL7</name>
    <name evidence="9" type="ORF">SDJN03_04459</name>
</gene>
<dbReference type="Pfam" id="PF14379">
    <property type="entry name" value="Myb_CC_LHEQLE"/>
    <property type="match status" value="2"/>
</dbReference>
<evidence type="ECO:0000256" key="2">
    <source>
        <dbReference type="ARBA" id="ARBA00006783"/>
    </source>
</evidence>
<protein>
    <submittedName>
        <fullName evidence="9">Myb family transcription factor PHL7</fullName>
    </submittedName>
</protein>
<dbReference type="InterPro" id="IPR001005">
    <property type="entry name" value="SANT/Myb"/>
</dbReference>
<dbReference type="AlphaFoldDB" id="A0AAV6NZ09"/>
<keyword evidence="5" id="KW-0804">Transcription</keyword>
<feature type="compositionally biased region" description="Polar residues" evidence="7">
    <location>
        <begin position="374"/>
        <end position="389"/>
    </location>
</feature>
<reference evidence="9 10" key="1">
    <citation type="journal article" date="2021" name="Hortic Res">
        <title>The domestication of Cucurbita argyrosperma as revealed by the genome of its wild relative.</title>
        <authorList>
            <person name="Barrera-Redondo J."/>
            <person name="Sanchez-de la Vega G."/>
            <person name="Aguirre-Liguori J.A."/>
            <person name="Castellanos-Morales G."/>
            <person name="Gutierrez-Guerrero Y.T."/>
            <person name="Aguirre-Dugua X."/>
            <person name="Aguirre-Planter E."/>
            <person name="Tenaillon M.I."/>
            <person name="Lira-Saade R."/>
            <person name="Eguiarte L.E."/>
        </authorList>
    </citation>
    <scope>NUCLEOTIDE SEQUENCE [LARGE SCALE GENOMIC DNA]</scope>
    <source>
        <strain evidence="9">JBR-2021</strain>
    </source>
</reference>
<evidence type="ECO:0000259" key="8">
    <source>
        <dbReference type="PROSITE" id="PS51294"/>
    </source>
</evidence>
<dbReference type="EMBL" id="JAGKQH010000003">
    <property type="protein sequence ID" value="KAG6603850.1"/>
    <property type="molecule type" value="Genomic_DNA"/>
</dbReference>
<accession>A0AAV6NZ09</accession>